<dbReference type="SUPFAM" id="SSF54292">
    <property type="entry name" value="2Fe-2S ferredoxin-like"/>
    <property type="match status" value="1"/>
</dbReference>
<dbReference type="PROSITE" id="PS51085">
    <property type="entry name" value="2FE2S_FER_2"/>
    <property type="match status" value="1"/>
</dbReference>
<dbReference type="KEGG" id="mant:BHD05_01725"/>
<proteinExistence type="inferred from homology"/>
<keyword evidence="2" id="KW-0001">2Fe-2S</keyword>
<keyword evidence="3" id="KW-0479">Metal-binding</keyword>
<dbReference type="PRINTS" id="PR00355">
    <property type="entry name" value="ADRENODOXIN"/>
</dbReference>
<evidence type="ECO:0000256" key="5">
    <source>
        <dbReference type="ARBA" id="ARBA00023014"/>
    </source>
</evidence>
<dbReference type="PROSITE" id="PS00814">
    <property type="entry name" value="ADX"/>
    <property type="match status" value="1"/>
</dbReference>
<dbReference type="PANTHER" id="PTHR23426:SF65">
    <property type="entry name" value="FERREDOXIN-2, MITOCHONDRIAL"/>
    <property type="match status" value="1"/>
</dbReference>
<name>A0A7L5AJS5_9MICO</name>
<dbReference type="InterPro" id="IPR012675">
    <property type="entry name" value="Beta-grasp_dom_sf"/>
</dbReference>
<evidence type="ECO:0000313" key="9">
    <source>
        <dbReference type="Proteomes" id="UP000464507"/>
    </source>
</evidence>
<dbReference type="OrthoDB" id="9799640at2"/>
<keyword evidence="5" id="KW-0411">Iron-sulfur</keyword>
<reference evidence="8 9" key="1">
    <citation type="submission" date="2016-09" db="EMBL/GenBank/DDBJ databases">
        <title>Complete genome sequence of microbes from the polar regions.</title>
        <authorList>
            <person name="Liao L."/>
            <person name="Chen B."/>
        </authorList>
    </citation>
    <scope>NUCLEOTIDE SEQUENCE [LARGE SCALE GENOMIC DNA]</scope>
    <source>
        <strain evidence="8 9">ZS314</strain>
    </source>
</reference>
<dbReference type="InterPro" id="IPR018298">
    <property type="entry name" value="Adrenodoxin_Fe-S_BS"/>
</dbReference>
<dbReference type="Pfam" id="PF00111">
    <property type="entry name" value="Fer2"/>
    <property type="match status" value="1"/>
</dbReference>
<feature type="domain" description="2Fe-2S ferredoxin-type" evidence="7">
    <location>
        <begin position="19"/>
        <end position="123"/>
    </location>
</feature>
<dbReference type="PANTHER" id="PTHR23426">
    <property type="entry name" value="FERREDOXIN/ADRENODOXIN"/>
    <property type="match status" value="1"/>
</dbReference>
<gene>
    <name evidence="8" type="ORF">BHD05_01725</name>
</gene>
<sequence length="124" mass="12959">MNTHATESATAGSTLVAAPTIRYYAPGGVLFEIEGRIGDSVMETGVKNGVPGIVAECGGACSCATCHVYVDEASLELVGAPDDLEDDMLEGTASERLPNSRLSCQLRIQADFNGFTVHVAPEQI</sequence>
<evidence type="ECO:0000313" key="8">
    <source>
        <dbReference type="EMBL" id="QHO68539.1"/>
    </source>
</evidence>
<evidence type="ECO:0000256" key="3">
    <source>
        <dbReference type="ARBA" id="ARBA00022723"/>
    </source>
</evidence>
<evidence type="ECO:0000259" key="7">
    <source>
        <dbReference type="PROSITE" id="PS51085"/>
    </source>
</evidence>
<accession>A0A7L5AJS5</accession>
<keyword evidence="4" id="KW-0408">Iron</keyword>
<dbReference type="GO" id="GO:0051537">
    <property type="term" value="F:2 iron, 2 sulfur cluster binding"/>
    <property type="evidence" value="ECO:0007669"/>
    <property type="project" value="UniProtKB-KW"/>
</dbReference>
<dbReference type="Gene3D" id="3.10.20.30">
    <property type="match status" value="1"/>
</dbReference>
<dbReference type="GO" id="GO:0009055">
    <property type="term" value="F:electron transfer activity"/>
    <property type="evidence" value="ECO:0007669"/>
    <property type="project" value="TreeGrafter"/>
</dbReference>
<evidence type="ECO:0000256" key="1">
    <source>
        <dbReference type="ARBA" id="ARBA00010914"/>
    </source>
</evidence>
<dbReference type="GO" id="GO:0005829">
    <property type="term" value="C:cytosol"/>
    <property type="evidence" value="ECO:0007669"/>
    <property type="project" value="TreeGrafter"/>
</dbReference>
<dbReference type="RefSeq" id="WP_161884895.1">
    <property type="nucleotide sequence ID" value="NZ_CP017146.1"/>
</dbReference>
<dbReference type="InterPro" id="IPR001041">
    <property type="entry name" value="2Fe-2S_ferredoxin-type"/>
</dbReference>
<organism evidence="8 9">
    <name type="scientific">Marisediminicola antarctica</name>
    <dbReference type="NCBI Taxonomy" id="674079"/>
    <lineage>
        <taxon>Bacteria</taxon>
        <taxon>Bacillati</taxon>
        <taxon>Actinomycetota</taxon>
        <taxon>Actinomycetes</taxon>
        <taxon>Micrococcales</taxon>
        <taxon>Microbacteriaceae</taxon>
        <taxon>Marisediminicola</taxon>
    </lineage>
</organism>
<comment type="cofactor">
    <cofactor evidence="6">
        <name>[2Fe-2S] cluster</name>
        <dbReference type="ChEBI" id="CHEBI:190135"/>
    </cofactor>
</comment>
<dbReference type="EMBL" id="CP017146">
    <property type="protein sequence ID" value="QHO68539.1"/>
    <property type="molecule type" value="Genomic_DNA"/>
</dbReference>
<evidence type="ECO:0000256" key="4">
    <source>
        <dbReference type="ARBA" id="ARBA00023004"/>
    </source>
</evidence>
<keyword evidence="9" id="KW-1185">Reference proteome</keyword>
<dbReference type="InterPro" id="IPR036010">
    <property type="entry name" value="2Fe-2S_ferredoxin-like_sf"/>
</dbReference>
<dbReference type="GO" id="GO:0140647">
    <property type="term" value="P:P450-containing electron transport chain"/>
    <property type="evidence" value="ECO:0007669"/>
    <property type="project" value="InterPro"/>
</dbReference>
<dbReference type="GO" id="GO:0046872">
    <property type="term" value="F:metal ion binding"/>
    <property type="evidence" value="ECO:0007669"/>
    <property type="project" value="UniProtKB-KW"/>
</dbReference>
<dbReference type="CDD" id="cd00207">
    <property type="entry name" value="fer2"/>
    <property type="match status" value="1"/>
</dbReference>
<evidence type="ECO:0000256" key="6">
    <source>
        <dbReference type="ARBA" id="ARBA00034078"/>
    </source>
</evidence>
<dbReference type="AlphaFoldDB" id="A0A7L5AJS5"/>
<evidence type="ECO:0000256" key="2">
    <source>
        <dbReference type="ARBA" id="ARBA00022714"/>
    </source>
</evidence>
<protein>
    <recommendedName>
        <fullName evidence="7">2Fe-2S ferredoxin-type domain-containing protein</fullName>
    </recommendedName>
</protein>
<dbReference type="Proteomes" id="UP000464507">
    <property type="component" value="Chromosome"/>
</dbReference>
<dbReference type="InterPro" id="IPR001055">
    <property type="entry name" value="Adrenodoxin-like"/>
</dbReference>
<comment type="similarity">
    <text evidence="1">Belongs to the adrenodoxin/putidaredoxin family.</text>
</comment>